<dbReference type="AlphaFoldDB" id="A0A074YMD0"/>
<organism evidence="1 2">
    <name type="scientific">Aureobasidium subglaciale (strain EXF-2481)</name>
    <name type="common">Aureobasidium pullulans var. subglaciale</name>
    <dbReference type="NCBI Taxonomy" id="1043005"/>
    <lineage>
        <taxon>Eukaryota</taxon>
        <taxon>Fungi</taxon>
        <taxon>Dikarya</taxon>
        <taxon>Ascomycota</taxon>
        <taxon>Pezizomycotina</taxon>
        <taxon>Dothideomycetes</taxon>
        <taxon>Dothideomycetidae</taxon>
        <taxon>Dothideales</taxon>
        <taxon>Saccotheciaceae</taxon>
        <taxon>Aureobasidium</taxon>
    </lineage>
</organism>
<dbReference type="EMBL" id="KL584751">
    <property type="protein sequence ID" value="KEQ98973.1"/>
    <property type="molecule type" value="Genomic_DNA"/>
</dbReference>
<accession>A0A074YMD0</accession>
<dbReference type="InParanoid" id="A0A074YMD0"/>
<sequence>MSLLLDNNDSSHLLYFSPLVLFRRFFCCCCKAQFSRTGRYLMRASTSSTLHDLENDCALVQFALKNYSSVPGDASSLRGSLYELFNSKSTLPPCRLSLLYVNRMREWGLAGLGDRDTLSCNASMSTAEYLVLSMALLRSQSPVITRTLLSETQWVLLGTRNEHGRTPQ</sequence>
<name>A0A074YMD0_AURSE</name>
<dbReference type="RefSeq" id="XP_013347717.1">
    <property type="nucleotide sequence ID" value="XM_013492263.1"/>
</dbReference>
<evidence type="ECO:0000313" key="1">
    <source>
        <dbReference type="EMBL" id="KEQ98973.1"/>
    </source>
</evidence>
<protein>
    <submittedName>
        <fullName evidence="1">Uncharacterized protein</fullName>
    </submittedName>
</protein>
<dbReference type="HOGENOM" id="CLU_1586156_0_0_1"/>
<gene>
    <name evidence="1" type="ORF">AUEXF2481DRAFT_386422</name>
</gene>
<dbReference type="OrthoDB" id="10604783at2759"/>
<dbReference type="Proteomes" id="UP000030641">
    <property type="component" value="Unassembled WGS sequence"/>
</dbReference>
<dbReference type="GeneID" id="25366168"/>
<proteinExistence type="predicted"/>
<keyword evidence="2" id="KW-1185">Reference proteome</keyword>
<reference evidence="1 2" key="1">
    <citation type="journal article" date="2014" name="BMC Genomics">
        <title>Genome sequencing of four Aureobasidium pullulans varieties: biotechnological potential, stress tolerance, and description of new species.</title>
        <authorList>
            <person name="Gostin Ar C."/>
            <person name="Ohm R.A."/>
            <person name="Kogej T."/>
            <person name="Sonjak S."/>
            <person name="Turk M."/>
            <person name="Zajc J."/>
            <person name="Zalar P."/>
            <person name="Grube M."/>
            <person name="Sun H."/>
            <person name="Han J."/>
            <person name="Sharma A."/>
            <person name="Chiniquy J."/>
            <person name="Ngan C.Y."/>
            <person name="Lipzen A."/>
            <person name="Barry K."/>
            <person name="Grigoriev I.V."/>
            <person name="Gunde-Cimerman N."/>
        </authorList>
    </citation>
    <scope>NUCLEOTIDE SEQUENCE [LARGE SCALE GENOMIC DNA]</scope>
    <source>
        <strain evidence="1 2">EXF-2481</strain>
    </source>
</reference>
<evidence type="ECO:0000313" key="2">
    <source>
        <dbReference type="Proteomes" id="UP000030641"/>
    </source>
</evidence>